<evidence type="ECO:0000313" key="2">
    <source>
        <dbReference type="Proteomes" id="UP000239724"/>
    </source>
</evidence>
<sequence length="215" mass="23831">MSSVKSKQLLVEGQDDKFAVVGLMEHYIPWPDKRDDAPVFVDAVGSVTEILSATYLRTKLKESSLQILGIMLDADDAPASRWESFRAICRPMFPTFPAELPPGGLIIENAGGIRLGFWLMPDCSSSGMLESFLRHLVPVPAEPLWQHARTSFDAARSLGAACRVVHSDKARVHTWLAWQDPPGESLGRALTRKTLDPKAPAAAAFVSWFKRLYRL</sequence>
<accession>A0A2S6MWL7</accession>
<reference evidence="1 2" key="1">
    <citation type="journal article" date="2018" name="Arch. Microbiol.">
        <title>New insights into the metabolic potential of the phototrophic purple bacterium Rhodopila globiformis DSM 161(T) from its draft genome sequence and evidence for a vanadium-dependent nitrogenase.</title>
        <authorList>
            <person name="Imhoff J.F."/>
            <person name="Rahn T."/>
            <person name="Kunzel S."/>
            <person name="Neulinger S.C."/>
        </authorList>
    </citation>
    <scope>NUCLEOTIDE SEQUENCE [LARGE SCALE GENOMIC DNA]</scope>
    <source>
        <strain evidence="1 2">DSM 161</strain>
    </source>
</reference>
<organism evidence="1 2">
    <name type="scientific">Rhodopila globiformis</name>
    <name type="common">Rhodopseudomonas globiformis</name>
    <dbReference type="NCBI Taxonomy" id="1071"/>
    <lineage>
        <taxon>Bacteria</taxon>
        <taxon>Pseudomonadati</taxon>
        <taxon>Pseudomonadota</taxon>
        <taxon>Alphaproteobacteria</taxon>
        <taxon>Acetobacterales</taxon>
        <taxon>Acetobacteraceae</taxon>
        <taxon>Rhodopila</taxon>
    </lineage>
</organism>
<dbReference type="AlphaFoldDB" id="A0A2S6MWL7"/>
<comment type="caution">
    <text evidence="1">The sequence shown here is derived from an EMBL/GenBank/DDBJ whole genome shotgun (WGS) entry which is preliminary data.</text>
</comment>
<name>A0A2S6MWL7_RHOGL</name>
<dbReference type="RefSeq" id="WP_104522298.1">
    <property type="nucleotide sequence ID" value="NZ_NHRY01000266.1"/>
</dbReference>
<proteinExistence type="predicted"/>
<evidence type="ECO:0000313" key="1">
    <source>
        <dbReference type="EMBL" id="PPQ26751.1"/>
    </source>
</evidence>
<dbReference type="Pfam" id="PF11536">
    <property type="entry name" value="DUF3226"/>
    <property type="match status" value="1"/>
</dbReference>
<dbReference type="Proteomes" id="UP000239724">
    <property type="component" value="Unassembled WGS sequence"/>
</dbReference>
<gene>
    <name evidence="1" type="ORF">CCS01_28890</name>
</gene>
<dbReference type="OrthoDB" id="530493at2"/>
<keyword evidence="2" id="KW-1185">Reference proteome</keyword>
<dbReference type="EMBL" id="NHRY01000266">
    <property type="protein sequence ID" value="PPQ26751.1"/>
    <property type="molecule type" value="Genomic_DNA"/>
</dbReference>
<protein>
    <submittedName>
        <fullName evidence="1">Uncharacterized protein</fullName>
    </submittedName>
</protein>
<dbReference type="InterPro" id="IPR024508">
    <property type="entry name" value="DUF3226"/>
</dbReference>